<dbReference type="EMBL" id="CAIIXF020000006">
    <property type="protein sequence ID" value="CAH1785716.1"/>
    <property type="molecule type" value="Genomic_DNA"/>
</dbReference>
<dbReference type="AlphaFoldDB" id="A0A8J1Y3A4"/>
<proteinExistence type="predicted"/>
<gene>
    <name evidence="2" type="ORF">OFUS_LOCUS11733</name>
</gene>
<protein>
    <submittedName>
        <fullName evidence="2">Uncharacterized protein</fullName>
    </submittedName>
</protein>
<evidence type="ECO:0000313" key="3">
    <source>
        <dbReference type="Proteomes" id="UP000749559"/>
    </source>
</evidence>
<feature type="compositionally biased region" description="Polar residues" evidence="1">
    <location>
        <begin position="147"/>
        <end position="158"/>
    </location>
</feature>
<evidence type="ECO:0000313" key="2">
    <source>
        <dbReference type="EMBL" id="CAH1785716.1"/>
    </source>
</evidence>
<dbReference type="Proteomes" id="UP000749559">
    <property type="component" value="Unassembled WGS sequence"/>
</dbReference>
<name>A0A8J1Y3A4_OWEFU</name>
<keyword evidence="3" id="KW-1185">Reference proteome</keyword>
<comment type="caution">
    <text evidence="2">The sequence shown here is derived from an EMBL/GenBank/DDBJ whole genome shotgun (WGS) entry which is preliminary data.</text>
</comment>
<sequence>MAPAMNKSNKIRNTMSKICCWKPLETQMLWKRSNRILPYIESETEKEIEDSDAVLDLDAIEIKYEWPEIDFNKFGENGIYTKSYCDMEYILRMSPVYDPKFSMPQKDTRNILQRALHRVNKRAREAKYAISTAMSHGTKSSKKDGCQAQNDTSTFSSI</sequence>
<evidence type="ECO:0000256" key="1">
    <source>
        <dbReference type="SAM" id="MobiDB-lite"/>
    </source>
</evidence>
<reference evidence="2" key="1">
    <citation type="submission" date="2022-03" db="EMBL/GenBank/DDBJ databases">
        <authorList>
            <person name="Martin C."/>
        </authorList>
    </citation>
    <scope>NUCLEOTIDE SEQUENCE</scope>
</reference>
<organism evidence="2 3">
    <name type="scientific">Owenia fusiformis</name>
    <name type="common">Polychaete worm</name>
    <dbReference type="NCBI Taxonomy" id="6347"/>
    <lineage>
        <taxon>Eukaryota</taxon>
        <taxon>Metazoa</taxon>
        <taxon>Spiralia</taxon>
        <taxon>Lophotrochozoa</taxon>
        <taxon>Annelida</taxon>
        <taxon>Polychaeta</taxon>
        <taxon>Sedentaria</taxon>
        <taxon>Canalipalpata</taxon>
        <taxon>Sabellida</taxon>
        <taxon>Oweniida</taxon>
        <taxon>Oweniidae</taxon>
        <taxon>Owenia</taxon>
    </lineage>
</organism>
<accession>A0A8J1Y3A4</accession>
<feature type="region of interest" description="Disordered" evidence="1">
    <location>
        <begin position="133"/>
        <end position="158"/>
    </location>
</feature>